<protein>
    <submittedName>
        <fullName evidence="1">Uncharacterized protein</fullName>
    </submittedName>
</protein>
<dbReference type="Proteomes" id="UP000828390">
    <property type="component" value="Unassembled WGS sequence"/>
</dbReference>
<comment type="caution">
    <text evidence="1">The sequence shown here is derived from an EMBL/GenBank/DDBJ whole genome shotgun (WGS) entry which is preliminary data.</text>
</comment>
<reference evidence="1" key="1">
    <citation type="journal article" date="2019" name="bioRxiv">
        <title>The Genome of the Zebra Mussel, Dreissena polymorpha: A Resource for Invasive Species Research.</title>
        <authorList>
            <person name="McCartney M.A."/>
            <person name="Auch B."/>
            <person name="Kono T."/>
            <person name="Mallez S."/>
            <person name="Zhang Y."/>
            <person name="Obille A."/>
            <person name="Becker A."/>
            <person name="Abrahante J.E."/>
            <person name="Garbe J."/>
            <person name="Badalamenti J.P."/>
            <person name="Herman A."/>
            <person name="Mangelson H."/>
            <person name="Liachko I."/>
            <person name="Sullivan S."/>
            <person name="Sone E.D."/>
            <person name="Koren S."/>
            <person name="Silverstein K.A.T."/>
            <person name="Beckman K.B."/>
            <person name="Gohl D.M."/>
        </authorList>
    </citation>
    <scope>NUCLEOTIDE SEQUENCE</scope>
    <source>
        <strain evidence="1">Duluth1</strain>
        <tissue evidence="1">Whole animal</tissue>
    </source>
</reference>
<reference evidence="1" key="2">
    <citation type="submission" date="2020-11" db="EMBL/GenBank/DDBJ databases">
        <authorList>
            <person name="McCartney M.A."/>
            <person name="Auch B."/>
            <person name="Kono T."/>
            <person name="Mallez S."/>
            <person name="Becker A."/>
            <person name="Gohl D.M."/>
            <person name="Silverstein K.A.T."/>
            <person name="Koren S."/>
            <person name="Bechman K.B."/>
            <person name="Herman A."/>
            <person name="Abrahante J.E."/>
            <person name="Garbe J."/>
        </authorList>
    </citation>
    <scope>NUCLEOTIDE SEQUENCE</scope>
    <source>
        <strain evidence="1">Duluth1</strain>
        <tissue evidence="1">Whole animal</tissue>
    </source>
</reference>
<sequence>MHLFLETTLHDFERKDGHFPCYQMALFIDILSTSPACHTQAMRKNMSFPLPIRMTFIEGIPKV</sequence>
<gene>
    <name evidence="1" type="ORF">DPMN_057184</name>
</gene>
<proteinExistence type="predicted"/>
<dbReference type="EMBL" id="JAIWYP010000012">
    <property type="protein sequence ID" value="KAH3731178.1"/>
    <property type="molecule type" value="Genomic_DNA"/>
</dbReference>
<keyword evidence="2" id="KW-1185">Reference proteome</keyword>
<organism evidence="1 2">
    <name type="scientific">Dreissena polymorpha</name>
    <name type="common">Zebra mussel</name>
    <name type="synonym">Mytilus polymorpha</name>
    <dbReference type="NCBI Taxonomy" id="45954"/>
    <lineage>
        <taxon>Eukaryota</taxon>
        <taxon>Metazoa</taxon>
        <taxon>Spiralia</taxon>
        <taxon>Lophotrochozoa</taxon>
        <taxon>Mollusca</taxon>
        <taxon>Bivalvia</taxon>
        <taxon>Autobranchia</taxon>
        <taxon>Heteroconchia</taxon>
        <taxon>Euheterodonta</taxon>
        <taxon>Imparidentia</taxon>
        <taxon>Neoheterodontei</taxon>
        <taxon>Myida</taxon>
        <taxon>Dreissenoidea</taxon>
        <taxon>Dreissenidae</taxon>
        <taxon>Dreissena</taxon>
    </lineage>
</organism>
<name>A0A9D4CT22_DREPO</name>
<dbReference type="AlphaFoldDB" id="A0A9D4CT22"/>
<accession>A0A9D4CT22</accession>
<evidence type="ECO:0000313" key="2">
    <source>
        <dbReference type="Proteomes" id="UP000828390"/>
    </source>
</evidence>
<evidence type="ECO:0000313" key="1">
    <source>
        <dbReference type="EMBL" id="KAH3731178.1"/>
    </source>
</evidence>